<keyword evidence="1" id="KW-1133">Transmembrane helix</keyword>
<feature type="transmembrane region" description="Helical" evidence="1">
    <location>
        <begin position="51"/>
        <end position="72"/>
    </location>
</feature>
<dbReference type="GeneID" id="98647446"/>
<accession>A0ABX5YN45</accession>
<organism evidence="2 3">
    <name type="scientific">Gimesia maris</name>
    <dbReference type="NCBI Taxonomy" id="122"/>
    <lineage>
        <taxon>Bacteria</taxon>
        <taxon>Pseudomonadati</taxon>
        <taxon>Planctomycetota</taxon>
        <taxon>Planctomycetia</taxon>
        <taxon>Planctomycetales</taxon>
        <taxon>Planctomycetaceae</taxon>
        <taxon>Gimesia</taxon>
    </lineage>
</organism>
<dbReference type="RefSeq" id="WP_149302862.1">
    <property type="nucleotide sequence ID" value="NZ_CP042910.1"/>
</dbReference>
<feature type="transmembrane region" description="Helical" evidence="1">
    <location>
        <begin position="20"/>
        <end position="39"/>
    </location>
</feature>
<reference evidence="2 3" key="1">
    <citation type="submission" date="2019-08" db="EMBL/GenBank/DDBJ databases">
        <title>Deep-cultivation of Planctomycetes and their phenomic and genomic characterization uncovers novel biology.</title>
        <authorList>
            <person name="Wiegand S."/>
            <person name="Jogler M."/>
            <person name="Boedeker C."/>
            <person name="Pinto D."/>
            <person name="Vollmers J."/>
            <person name="Rivas-Marin E."/>
            <person name="Kohn T."/>
            <person name="Peeters S.H."/>
            <person name="Heuer A."/>
            <person name="Rast P."/>
            <person name="Oberbeckmann S."/>
            <person name="Bunk B."/>
            <person name="Jeske O."/>
            <person name="Meyerdierks A."/>
            <person name="Storesund J.E."/>
            <person name="Kallscheuer N."/>
            <person name="Luecker S."/>
            <person name="Lage O.M."/>
            <person name="Pohl T."/>
            <person name="Merkel B.J."/>
            <person name="Hornburger P."/>
            <person name="Mueller R.-W."/>
            <person name="Bruemmer F."/>
            <person name="Labrenz M."/>
            <person name="Spormann A.M."/>
            <person name="Op den Camp H."/>
            <person name="Overmann J."/>
            <person name="Amann R."/>
            <person name="Jetten M.S.M."/>
            <person name="Mascher T."/>
            <person name="Medema M.H."/>
            <person name="Devos D.P."/>
            <person name="Kaster A.-K."/>
            <person name="Ovreas L."/>
            <person name="Rohde M."/>
            <person name="Galperin M.Y."/>
            <person name="Jogler C."/>
        </authorList>
    </citation>
    <scope>NUCLEOTIDE SEQUENCE [LARGE SCALE GENOMIC DNA]</scope>
    <source>
        <strain evidence="2 3">DSM 8797</strain>
    </source>
</reference>
<keyword evidence="3" id="KW-1185">Reference proteome</keyword>
<evidence type="ECO:0000313" key="2">
    <source>
        <dbReference type="EMBL" id="QEG17030.1"/>
    </source>
</evidence>
<proteinExistence type="predicted"/>
<dbReference type="EMBL" id="CP042910">
    <property type="protein sequence ID" value="QEG17030.1"/>
    <property type="molecule type" value="Genomic_DNA"/>
</dbReference>
<keyword evidence="1" id="KW-0812">Transmembrane</keyword>
<sequence>MNESLWEQSYRPNPWYRSLFSRYAVLTLAISIYLISQVYTRGGSLTDGSAIAALVFMVGGIIMIAAGLWAFLTYSRWIRLILSEETITKMEGPKEYVISLDQLAHLNWLSISDEMIVESPTDTFRINLDDFKRTDQHAIIAFLRNAVPLEQQEKWEPFLEVRRRSIDPDAALTTGERLLIMFCLIATGLAGAMWWNESGPFYLLVGILFLSGAIRSYRGI</sequence>
<feature type="transmembrane region" description="Helical" evidence="1">
    <location>
        <begin position="178"/>
        <end position="195"/>
    </location>
</feature>
<evidence type="ECO:0000256" key="1">
    <source>
        <dbReference type="SAM" id="Phobius"/>
    </source>
</evidence>
<keyword evidence="1" id="KW-0472">Membrane</keyword>
<evidence type="ECO:0000313" key="3">
    <source>
        <dbReference type="Proteomes" id="UP000322887"/>
    </source>
</evidence>
<evidence type="ECO:0008006" key="4">
    <source>
        <dbReference type="Google" id="ProtNLM"/>
    </source>
</evidence>
<feature type="transmembrane region" description="Helical" evidence="1">
    <location>
        <begin position="201"/>
        <end position="217"/>
    </location>
</feature>
<dbReference type="Proteomes" id="UP000322887">
    <property type="component" value="Chromosome"/>
</dbReference>
<gene>
    <name evidence="2" type="ORF">GmarT_29010</name>
</gene>
<protein>
    <recommendedName>
        <fullName evidence="4">YcxB-like protein domain-containing protein</fullName>
    </recommendedName>
</protein>
<name>A0ABX5YN45_9PLAN</name>